<dbReference type="OrthoDB" id="272077at2759"/>
<sequence length="242" mass="26964">MSAIQKLVWLLVVGLVQALREKADSVIQSGSGVINSLASTHAKEVHTDEWGFKARALKKEAEKGDAQAAYDLGEMYEDGEGAKKDNREANHWYLMALRNGKKDAEVAYYRTLKIISKERASKGDWTAMYDLGDIYEHGKGGLTDLKEAAKYYQMAAEHGHERANYALGRFYEEGKGGLEKSFDKAEKYYKVAADKGMADAMNALSLLYGEGRNGVPNAYQAIEYAKKAANKGHPEAKERFYE</sequence>
<feature type="chain" id="PRO_5032757125" evidence="2">
    <location>
        <begin position="19"/>
        <end position="242"/>
    </location>
</feature>
<dbReference type="EMBL" id="CAJNIZ010001934">
    <property type="protein sequence ID" value="CAE7203315.1"/>
    <property type="molecule type" value="Genomic_DNA"/>
</dbReference>
<comment type="similarity">
    <text evidence="1">Belongs to the sel-1 family.</text>
</comment>
<dbReference type="SMART" id="SM00671">
    <property type="entry name" value="SEL1"/>
    <property type="match status" value="4"/>
</dbReference>
<accession>A0A812JC55</accession>
<dbReference type="PANTHER" id="PTHR11102:SF160">
    <property type="entry name" value="ERAD-ASSOCIATED E3 UBIQUITIN-PROTEIN LIGASE COMPONENT HRD3"/>
    <property type="match status" value="1"/>
</dbReference>
<dbReference type="PANTHER" id="PTHR11102">
    <property type="entry name" value="SEL-1-LIKE PROTEIN"/>
    <property type="match status" value="1"/>
</dbReference>
<dbReference type="Proteomes" id="UP000649617">
    <property type="component" value="Unassembled WGS sequence"/>
</dbReference>
<comment type="caution">
    <text evidence="3">The sequence shown here is derived from an EMBL/GenBank/DDBJ whole genome shotgun (WGS) entry which is preliminary data.</text>
</comment>
<dbReference type="InterPro" id="IPR050767">
    <property type="entry name" value="Sel1_AlgK"/>
</dbReference>
<feature type="non-terminal residue" evidence="3">
    <location>
        <position position="242"/>
    </location>
</feature>
<organism evidence="3 4">
    <name type="scientific">Symbiodinium pilosum</name>
    <name type="common">Dinoflagellate</name>
    <dbReference type="NCBI Taxonomy" id="2952"/>
    <lineage>
        <taxon>Eukaryota</taxon>
        <taxon>Sar</taxon>
        <taxon>Alveolata</taxon>
        <taxon>Dinophyceae</taxon>
        <taxon>Suessiales</taxon>
        <taxon>Symbiodiniaceae</taxon>
        <taxon>Symbiodinium</taxon>
    </lineage>
</organism>
<evidence type="ECO:0000313" key="3">
    <source>
        <dbReference type="EMBL" id="CAE7203315.1"/>
    </source>
</evidence>
<feature type="signal peptide" evidence="2">
    <location>
        <begin position="1"/>
        <end position="18"/>
    </location>
</feature>
<name>A0A812JC55_SYMPI</name>
<evidence type="ECO:0000313" key="4">
    <source>
        <dbReference type="Proteomes" id="UP000649617"/>
    </source>
</evidence>
<dbReference type="Pfam" id="PF08238">
    <property type="entry name" value="Sel1"/>
    <property type="match status" value="4"/>
</dbReference>
<dbReference type="InterPro" id="IPR011990">
    <property type="entry name" value="TPR-like_helical_dom_sf"/>
</dbReference>
<dbReference type="AlphaFoldDB" id="A0A812JC55"/>
<evidence type="ECO:0000256" key="2">
    <source>
        <dbReference type="SAM" id="SignalP"/>
    </source>
</evidence>
<dbReference type="Gene3D" id="1.25.40.10">
    <property type="entry name" value="Tetratricopeptide repeat domain"/>
    <property type="match status" value="2"/>
</dbReference>
<proteinExistence type="inferred from homology"/>
<dbReference type="SUPFAM" id="SSF81901">
    <property type="entry name" value="HCP-like"/>
    <property type="match status" value="2"/>
</dbReference>
<gene>
    <name evidence="3" type="primary">chr1</name>
    <name evidence="3" type="ORF">SPIL2461_LOCUS1884</name>
</gene>
<protein>
    <submittedName>
        <fullName evidence="3">Chr1 protein</fullName>
    </submittedName>
</protein>
<keyword evidence="4" id="KW-1185">Reference proteome</keyword>
<reference evidence="3" key="1">
    <citation type="submission" date="2021-02" db="EMBL/GenBank/DDBJ databases">
        <authorList>
            <person name="Dougan E. K."/>
            <person name="Rhodes N."/>
            <person name="Thang M."/>
            <person name="Chan C."/>
        </authorList>
    </citation>
    <scope>NUCLEOTIDE SEQUENCE</scope>
</reference>
<keyword evidence="2" id="KW-0732">Signal</keyword>
<dbReference type="InterPro" id="IPR006597">
    <property type="entry name" value="Sel1-like"/>
</dbReference>
<evidence type="ECO:0000256" key="1">
    <source>
        <dbReference type="ARBA" id="ARBA00038101"/>
    </source>
</evidence>